<feature type="region of interest" description="Disordered" evidence="2">
    <location>
        <begin position="1"/>
        <end position="45"/>
    </location>
</feature>
<dbReference type="InterPro" id="IPR001878">
    <property type="entry name" value="Znf_CCHC"/>
</dbReference>
<feature type="compositionally biased region" description="Polar residues" evidence="2">
    <location>
        <begin position="13"/>
        <end position="25"/>
    </location>
</feature>
<sequence length="453" mass="50683">MSDHSSMDEDGEPNTSQVGSLQRTPPSAGVSPTRKKTKSAPGPGPVARVAIKWIRHTLDLASTRKTVMAVDMTRNMFAKLDELDTAVTDLVIENLQLRSQIKEARRSAEICVGVAAAQFGNELRLREAAHEQTLEAIVARYAEREALRLQELENRGPLPQQVVTQEVPVETFAQATRATTRPAKTNPGRKPDRSVSRAANRNKALKEAKQTEHIPAYIIKSCDGKDPKEVRRVVWNKVASQNIQPKCHSMIAKDGRVIIKPLNRETADILKSISKFSSLIVEDSPRWPRVMFKGVQTDIRPEDLQSSIVSQNAHLNIDEDTTDEILRPIFKQGKRDMDTTNWVMEINPKYYDRFEDATVYIGFMRCKAAAYEEVTQCHVCLRYGHPAPKCQETEPRCTHCSRKGHKAADCPAAEGDPTCANCRGKHNARDKTCSARTAFLLGRAKRTDYGVTQ</sequence>
<feature type="region of interest" description="Disordered" evidence="2">
    <location>
        <begin position="176"/>
        <end position="207"/>
    </location>
</feature>
<evidence type="ECO:0000313" key="5">
    <source>
        <dbReference type="Proteomes" id="UP000478052"/>
    </source>
</evidence>
<dbReference type="Gene3D" id="4.10.60.10">
    <property type="entry name" value="Zinc finger, CCHC-type"/>
    <property type="match status" value="1"/>
</dbReference>
<keyword evidence="5" id="KW-1185">Reference proteome</keyword>
<accession>A0A6G0WAG5</accession>
<evidence type="ECO:0000259" key="3">
    <source>
        <dbReference type="PROSITE" id="PS50158"/>
    </source>
</evidence>
<keyword evidence="1" id="KW-0863">Zinc-finger</keyword>
<dbReference type="InterPro" id="IPR036875">
    <property type="entry name" value="Znf_CCHC_sf"/>
</dbReference>
<dbReference type="AlphaFoldDB" id="A0A6G0WAG5"/>
<dbReference type="Proteomes" id="UP000478052">
    <property type="component" value="Unassembled WGS sequence"/>
</dbReference>
<comment type="caution">
    <text evidence="4">The sequence shown here is derived from an EMBL/GenBank/DDBJ whole genome shotgun (WGS) entry which is preliminary data.</text>
</comment>
<feature type="domain" description="CCHC-type" evidence="3">
    <location>
        <begin position="396"/>
        <end position="411"/>
    </location>
</feature>
<protein>
    <submittedName>
        <fullName evidence="4">Reverse transcriptase domain-containing protein</fullName>
    </submittedName>
</protein>
<keyword evidence="1" id="KW-0479">Metal-binding</keyword>
<keyword evidence="1" id="KW-0862">Zinc</keyword>
<keyword evidence="4" id="KW-0548">Nucleotidyltransferase</keyword>
<dbReference type="SMART" id="SM00343">
    <property type="entry name" value="ZnF_C2HC"/>
    <property type="match status" value="2"/>
</dbReference>
<proteinExistence type="predicted"/>
<dbReference type="GO" id="GO:0003676">
    <property type="term" value="F:nucleic acid binding"/>
    <property type="evidence" value="ECO:0007669"/>
    <property type="project" value="InterPro"/>
</dbReference>
<evidence type="ECO:0000256" key="1">
    <source>
        <dbReference type="PROSITE-ProRule" id="PRU00047"/>
    </source>
</evidence>
<evidence type="ECO:0000256" key="2">
    <source>
        <dbReference type="SAM" id="MobiDB-lite"/>
    </source>
</evidence>
<dbReference type="EMBL" id="VUJU01008998">
    <property type="protein sequence ID" value="KAF0723250.1"/>
    <property type="molecule type" value="Genomic_DNA"/>
</dbReference>
<evidence type="ECO:0000313" key="4">
    <source>
        <dbReference type="EMBL" id="KAF0723250.1"/>
    </source>
</evidence>
<dbReference type="GO" id="GO:0003964">
    <property type="term" value="F:RNA-directed DNA polymerase activity"/>
    <property type="evidence" value="ECO:0007669"/>
    <property type="project" value="UniProtKB-KW"/>
</dbReference>
<dbReference type="PROSITE" id="PS50158">
    <property type="entry name" value="ZF_CCHC"/>
    <property type="match status" value="1"/>
</dbReference>
<organism evidence="4 5">
    <name type="scientific">Aphis craccivora</name>
    <name type="common">Cowpea aphid</name>
    <dbReference type="NCBI Taxonomy" id="307492"/>
    <lineage>
        <taxon>Eukaryota</taxon>
        <taxon>Metazoa</taxon>
        <taxon>Ecdysozoa</taxon>
        <taxon>Arthropoda</taxon>
        <taxon>Hexapoda</taxon>
        <taxon>Insecta</taxon>
        <taxon>Pterygota</taxon>
        <taxon>Neoptera</taxon>
        <taxon>Paraneoptera</taxon>
        <taxon>Hemiptera</taxon>
        <taxon>Sternorrhyncha</taxon>
        <taxon>Aphidomorpha</taxon>
        <taxon>Aphidoidea</taxon>
        <taxon>Aphididae</taxon>
        <taxon>Aphidini</taxon>
        <taxon>Aphis</taxon>
        <taxon>Aphis</taxon>
    </lineage>
</organism>
<name>A0A6G0WAG5_APHCR</name>
<dbReference type="GO" id="GO:0008270">
    <property type="term" value="F:zinc ion binding"/>
    <property type="evidence" value="ECO:0007669"/>
    <property type="project" value="UniProtKB-KW"/>
</dbReference>
<reference evidence="4 5" key="1">
    <citation type="submission" date="2019-08" db="EMBL/GenBank/DDBJ databases">
        <title>Whole genome of Aphis craccivora.</title>
        <authorList>
            <person name="Voronova N.V."/>
            <person name="Shulinski R.S."/>
            <person name="Bandarenka Y.V."/>
            <person name="Zhorov D.G."/>
            <person name="Warner D."/>
        </authorList>
    </citation>
    <scope>NUCLEOTIDE SEQUENCE [LARGE SCALE GENOMIC DNA]</scope>
    <source>
        <strain evidence="4">180601</strain>
        <tissue evidence="4">Whole Body</tissue>
    </source>
</reference>
<keyword evidence="4" id="KW-0808">Transferase</keyword>
<gene>
    <name evidence="4" type="ORF">FWK35_00036357</name>
</gene>
<dbReference type="OrthoDB" id="6626910at2759"/>
<keyword evidence="4" id="KW-0695">RNA-directed DNA polymerase</keyword>
<dbReference type="SUPFAM" id="SSF57756">
    <property type="entry name" value="Retrovirus zinc finger-like domains"/>
    <property type="match status" value="1"/>
</dbReference>